<keyword evidence="8" id="KW-0625">Polysaccharide transport</keyword>
<evidence type="ECO:0000313" key="18">
    <source>
        <dbReference type="EMBL" id="WNG49618.1"/>
    </source>
</evidence>
<keyword evidence="4" id="KW-1134">Transmembrane beta strand</keyword>
<dbReference type="InterPro" id="IPR054765">
    <property type="entry name" value="SLBB_dom"/>
</dbReference>
<keyword evidence="12" id="KW-0564">Palmitate</keyword>
<evidence type="ECO:0000256" key="11">
    <source>
        <dbReference type="ARBA" id="ARBA00023136"/>
    </source>
</evidence>
<keyword evidence="10" id="KW-0626">Porin</keyword>
<dbReference type="PANTHER" id="PTHR33619">
    <property type="entry name" value="POLYSACCHARIDE EXPORT PROTEIN GFCE-RELATED"/>
    <property type="match status" value="1"/>
</dbReference>
<evidence type="ECO:0000256" key="7">
    <source>
        <dbReference type="ARBA" id="ARBA00022729"/>
    </source>
</evidence>
<reference evidence="18 19" key="1">
    <citation type="submission" date="2019-08" db="EMBL/GenBank/DDBJ databases">
        <title>Archangium and Cystobacter genomes.</title>
        <authorList>
            <person name="Chen I.-C.K."/>
            <person name="Wielgoss S."/>
        </authorList>
    </citation>
    <scope>NUCLEOTIDE SEQUENCE [LARGE SCALE GENOMIC DNA]</scope>
    <source>
        <strain evidence="18 19">Cbm 6</strain>
    </source>
</reference>
<keyword evidence="7 15" id="KW-0732">Signal</keyword>
<dbReference type="Pfam" id="PF02563">
    <property type="entry name" value="Poly_export"/>
    <property type="match status" value="1"/>
</dbReference>
<evidence type="ECO:0000256" key="4">
    <source>
        <dbReference type="ARBA" id="ARBA00022452"/>
    </source>
</evidence>
<evidence type="ECO:0000256" key="12">
    <source>
        <dbReference type="ARBA" id="ARBA00023139"/>
    </source>
</evidence>
<evidence type="ECO:0000259" key="17">
    <source>
        <dbReference type="Pfam" id="PF22461"/>
    </source>
</evidence>
<keyword evidence="11" id="KW-0472">Membrane</keyword>
<keyword evidence="19" id="KW-1185">Reference proteome</keyword>
<evidence type="ECO:0000259" key="16">
    <source>
        <dbReference type="Pfam" id="PF02563"/>
    </source>
</evidence>
<feature type="domain" description="SLBB" evidence="17">
    <location>
        <begin position="120"/>
        <end position="199"/>
    </location>
</feature>
<evidence type="ECO:0000256" key="10">
    <source>
        <dbReference type="ARBA" id="ARBA00023114"/>
    </source>
</evidence>
<keyword evidence="3" id="KW-0813">Transport</keyword>
<name>A0ABY9X2I3_9BACT</name>
<dbReference type="EMBL" id="CP043494">
    <property type="protein sequence ID" value="WNG49618.1"/>
    <property type="molecule type" value="Genomic_DNA"/>
</dbReference>
<sequence length="204" mass="21751">MRTSSLLVLLLGALTACRTPASSQALDASAVPPPPPAAVATDTGRTLGAGDLVDVRVYQEPDHSGVWALSTEGTIDYPLCGKIHLAGRTSGTAADALRECLARYLKHPEVSVVIREYNSKKVFVFGEVQKPGTFSYEEGMTVIEAITLAGGLTKVASPNGTQVARQTEGQQLKIRVPVKDIRDGAEKNFPLQPGDIIFVPESFF</sequence>
<feature type="domain" description="Polysaccharide export protein N-terminal" evidence="16">
    <location>
        <begin position="43"/>
        <end position="114"/>
    </location>
</feature>
<evidence type="ECO:0000256" key="9">
    <source>
        <dbReference type="ARBA" id="ARBA00023065"/>
    </source>
</evidence>
<dbReference type="PANTHER" id="PTHR33619:SF3">
    <property type="entry name" value="POLYSACCHARIDE EXPORT PROTEIN GFCE-RELATED"/>
    <property type="match status" value="1"/>
</dbReference>
<evidence type="ECO:0000256" key="5">
    <source>
        <dbReference type="ARBA" id="ARBA00022597"/>
    </source>
</evidence>
<protein>
    <submittedName>
        <fullName evidence="18">Polysaccharide export protein</fullName>
    </submittedName>
</protein>
<comment type="subcellular location">
    <subcellularLocation>
        <location evidence="1">Cell outer membrane</location>
        <topology evidence="1">Multi-pass membrane protein</topology>
    </subcellularLocation>
</comment>
<dbReference type="Proteomes" id="UP001611383">
    <property type="component" value="Chromosome"/>
</dbReference>
<feature type="chain" id="PRO_5045466695" evidence="15">
    <location>
        <begin position="26"/>
        <end position="204"/>
    </location>
</feature>
<keyword evidence="6" id="KW-0812">Transmembrane</keyword>
<dbReference type="Pfam" id="PF22461">
    <property type="entry name" value="SLBB_2"/>
    <property type="match status" value="1"/>
</dbReference>
<proteinExistence type="inferred from homology"/>
<feature type="signal peptide" evidence="15">
    <location>
        <begin position="1"/>
        <end position="25"/>
    </location>
</feature>
<evidence type="ECO:0000256" key="1">
    <source>
        <dbReference type="ARBA" id="ARBA00004571"/>
    </source>
</evidence>
<evidence type="ECO:0000256" key="8">
    <source>
        <dbReference type="ARBA" id="ARBA00023047"/>
    </source>
</evidence>
<dbReference type="InterPro" id="IPR049712">
    <property type="entry name" value="Poly_export"/>
</dbReference>
<evidence type="ECO:0000256" key="13">
    <source>
        <dbReference type="ARBA" id="ARBA00023237"/>
    </source>
</evidence>
<evidence type="ECO:0000256" key="15">
    <source>
        <dbReference type="SAM" id="SignalP"/>
    </source>
</evidence>
<dbReference type="InterPro" id="IPR003715">
    <property type="entry name" value="Poly_export_N"/>
</dbReference>
<evidence type="ECO:0000256" key="6">
    <source>
        <dbReference type="ARBA" id="ARBA00022692"/>
    </source>
</evidence>
<evidence type="ECO:0000256" key="3">
    <source>
        <dbReference type="ARBA" id="ARBA00022448"/>
    </source>
</evidence>
<keyword evidence="14" id="KW-0449">Lipoprotein</keyword>
<keyword evidence="13" id="KW-0998">Cell outer membrane</keyword>
<keyword evidence="9" id="KW-0406">Ion transport</keyword>
<dbReference type="Gene3D" id="3.10.560.10">
    <property type="entry name" value="Outer membrane lipoprotein wza domain like"/>
    <property type="match status" value="1"/>
</dbReference>
<organism evidence="18 19">
    <name type="scientific">Archangium minus</name>
    <dbReference type="NCBI Taxonomy" id="83450"/>
    <lineage>
        <taxon>Bacteria</taxon>
        <taxon>Pseudomonadati</taxon>
        <taxon>Myxococcota</taxon>
        <taxon>Myxococcia</taxon>
        <taxon>Myxococcales</taxon>
        <taxon>Cystobacterineae</taxon>
        <taxon>Archangiaceae</taxon>
        <taxon>Archangium</taxon>
    </lineage>
</organism>
<gene>
    <name evidence="18" type="ORF">F0U60_39995</name>
</gene>
<dbReference type="RefSeq" id="WP_395807720.1">
    <property type="nucleotide sequence ID" value="NZ_CP043494.1"/>
</dbReference>
<accession>A0ABY9X2I3</accession>
<comment type="similarity">
    <text evidence="2">Belongs to the BexD/CtrA/VexA family.</text>
</comment>
<evidence type="ECO:0000256" key="2">
    <source>
        <dbReference type="ARBA" id="ARBA00009450"/>
    </source>
</evidence>
<keyword evidence="5" id="KW-0762">Sugar transport</keyword>
<evidence type="ECO:0000313" key="19">
    <source>
        <dbReference type="Proteomes" id="UP001611383"/>
    </source>
</evidence>
<evidence type="ECO:0000256" key="14">
    <source>
        <dbReference type="ARBA" id="ARBA00023288"/>
    </source>
</evidence>